<proteinExistence type="predicted"/>
<dbReference type="EMBL" id="CM046113">
    <property type="protein sequence ID" value="KAI8421289.1"/>
    <property type="molecule type" value="Genomic_DNA"/>
</dbReference>
<organism evidence="1 2">
    <name type="scientific">Choristoneura fumiferana</name>
    <name type="common">Spruce budworm moth</name>
    <name type="synonym">Archips fumiferana</name>
    <dbReference type="NCBI Taxonomy" id="7141"/>
    <lineage>
        <taxon>Eukaryota</taxon>
        <taxon>Metazoa</taxon>
        <taxon>Ecdysozoa</taxon>
        <taxon>Arthropoda</taxon>
        <taxon>Hexapoda</taxon>
        <taxon>Insecta</taxon>
        <taxon>Pterygota</taxon>
        <taxon>Neoptera</taxon>
        <taxon>Endopterygota</taxon>
        <taxon>Lepidoptera</taxon>
        <taxon>Glossata</taxon>
        <taxon>Ditrysia</taxon>
        <taxon>Tortricoidea</taxon>
        <taxon>Tortricidae</taxon>
        <taxon>Tortricinae</taxon>
        <taxon>Choristoneura</taxon>
    </lineage>
</organism>
<comment type="caution">
    <text evidence="1">The sequence shown here is derived from an EMBL/GenBank/DDBJ whole genome shotgun (WGS) entry which is preliminary data.</text>
</comment>
<accession>A0ACC0JB85</accession>
<name>A0ACC0JB85_CHOFU</name>
<protein>
    <submittedName>
        <fullName evidence="1">Uncharacterized protein</fullName>
    </submittedName>
</protein>
<evidence type="ECO:0000313" key="1">
    <source>
        <dbReference type="EMBL" id="KAI8421289.1"/>
    </source>
</evidence>
<evidence type="ECO:0000313" key="2">
    <source>
        <dbReference type="Proteomes" id="UP001064048"/>
    </source>
</evidence>
<dbReference type="Proteomes" id="UP001064048">
    <property type="component" value="Chromosome 13"/>
</dbReference>
<gene>
    <name evidence="1" type="ORF">MSG28_008325</name>
</gene>
<keyword evidence="2" id="KW-1185">Reference proteome</keyword>
<sequence length="204" mass="22431">MVHPSGPAAKNLVDFFQLNDQEQFTATASAILQIWSGNCRLACRQGVRPQNSEQTQESPYLSDSSTNQNADLYRTNQAASNCVCDSCPCGLVDELLRTYVPVRMELADALSSYYYFGLEWFTSLDRVGSEENFSFGTASAKKGLSVSNKKSPMSISTDEGTSRGQRSMSIIKFTSDDDKSDTNNCSRCLSQGKTCMKSCPKAKK</sequence>
<reference evidence="1 2" key="1">
    <citation type="journal article" date="2022" name="Genome Biol. Evol.">
        <title>The Spruce Budworm Genome: Reconstructing the Evolutionary History of Antifreeze Proteins.</title>
        <authorList>
            <person name="Beliveau C."/>
            <person name="Gagne P."/>
            <person name="Picq S."/>
            <person name="Vernygora O."/>
            <person name="Keeling C.I."/>
            <person name="Pinkney K."/>
            <person name="Doucet D."/>
            <person name="Wen F."/>
            <person name="Johnston J.S."/>
            <person name="Maaroufi H."/>
            <person name="Boyle B."/>
            <person name="Laroche J."/>
            <person name="Dewar K."/>
            <person name="Juretic N."/>
            <person name="Blackburn G."/>
            <person name="Nisole A."/>
            <person name="Brunet B."/>
            <person name="Brandao M."/>
            <person name="Lumley L."/>
            <person name="Duan J."/>
            <person name="Quan G."/>
            <person name="Lucarotti C.J."/>
            <person name="Roe A.D."/>
            <person name="Sperling F.A.H."/>
            <person name="Levesque R.C."/>
            <person name="Cusson M."/>
        </authorList>
    </citation>
    <scope>NUCLEOTIDE SEQUENCE [LARGE SCALE GENOMIC DNA]</scope>
    <source>
        <strain evidence="1">Glfc:IPQL:Cfum</strain>
    </source>
</reference>